<dbReference type="Gramene" id="QL02p026710:mrna">
    <property type="protein sequence ID" value="QL02p026710:mrna:CDS:1"/>
    <property type="gene ID" value="QL02p026710"/>
</dbReference>
<evidence type="ECO:0000256" key="3">
    <source>
        <dbReference type="PROSITE-ProRule" id="PRU00481"/>
    </source>
</evidence>
<dbReference type="Gene3D" id="3.20.20.70">
    <property type="entry name" value="Aldolase class I"/>
    <property type="match status" value="1"/>
</dbReference>
<dbReference type="PANTHER" id="PTHR31829:SF2">
    <property type="entry name" value="PYRIDOXAL 5'-PHOSPHATE SYNTHASE-LIKE SUBUNIT PDX1.2"/>
    <property type="match status" value="1"/>
</dbReference>
<dbReference type="Gramene" id="QL93p2012_0002:mrna">
    <property type="protein sequence ID" value="QL93p2012_0002:mrna:CDS:1"/>
    <property type="gene ID" value="QL93p2012_0002"/>
</dbReference>
<evidence type="ECO:0000313" key="5">
    <source>
        <dbReference type="EnsemblPlants" id="QL02p026710:mrna:CDS:1"/>
    </source>
</evidence>
<accession>A0A7N2KVA7</accession>
<organism evidence="5 6">
    <name type="scientific">Quercus lobata</name>
    <name type="common">Valley oak</name>
    <dbReference type="NCBI Taxonomy" id="97700"/>
    <lineage>
        <taxon>Eukaryota</taxon>
        <taxon>Viridiplantae</taxon>
        <taxon>Streptophyta</taxon>
        <taxon>Embryophyta</taxon>
        <taxon>Tracheophyta</taxon>
        <taxon>Spermatophyta</taxon>
        <taxon>Magnoliopsida</taxon>
        <taxon>eudicotyledons</taxon>
        <taxon>Gunneridae</taxon>
        <taxon>Pentapetalae</taxon>
        <taxon>rosids</taxon>
        <taxon>fabids</taxon>
        <taxon>Fagales</taxon>
        <taxon>Fagaceae</taxon>
        <taxon>Quercus</taxon>
    </lineage>
</organism>
<evidence type="ECO:0000313" key="6">
    <source>
        <dbReference type="Proteomes" id="UP000594261"/>
    </source>
</evidence>
<dbReference type="Pfam" id="PF01680">
    <property type="entry name" value="SOR_SNZ"/>
    <property type="match status" value="1"/>
</dbReference>
<dbReference type="InParanoid" id="A0A7N2KVA7"/>
<sequence>MLHSRAIVEVTNAEQAKIAEQAGACCLIVSDPSQRGISCMPDPSLIKEIKHIVLIPIMVNARLGHFIEAQILEAIGIDYIDESEAIALADEDNFINKHNFCCPFVFGCENHGEALSRVREGAAMIRIQGDLSGSGNVAETVKNMRAVTGQIRILNNIDEDKGLNWVGS</sequence>
<keyword evidence="6" id="KW-1185">Reference proteome</keyword>
<feature type="domain" description="PdxS/SNZ N-terminal" evidence="4">
    <location>
        <begin position="1"/>
        <end position="161"/>
    </location>
</feature>
<reference evidence="6" key="1">
    <citation type="journal article" date="2016" name="G3 (Bethesda)">
        <title>First Draft Assembly and Annotation of the Genome of a California Endemic Oak Quercus lobata Nee (Fagaceae).</title>
        <authorList>
            <person name="Sork V.L."/>
            <person name="Fitz-Gibbon S.T."/>
            <person name="Puiu D."/>
            <person name="Crepeau M."/>
            <person name="Gugger P.F."/>
            <person name="Sherman R."/>
            <person name="Stevens K."/>
            <person name="Langley C.H."/>
            <person name="Pellegrini M."/>
            <person name="Salzberg S.L."/>
        </authorList>
    </citation>
    <scope>NUCLEOTIDE SEQUENCE [LARGE SCALE GENOMIC DNA]</scope>
    <source>
        <strain evidence="6">cv. SW786</strain>
    </source>
</reference>
<reference evidence="5" key="2">
    <citation type="submission" date="2021-01" db="UniProtKB">
        <authorList>
            <consortium name="EnsemblPlants"/>
        </authorList>
    </citation>
    <scope>IDENTIFICATION</scope>
</reference>
<dbReference type="PANTHER" id="PTHR31829">
    <property type="entry name" value="PYRIDOXAL 5'-PHOSPHATE SYNTHASE SUBUNIT SNZ1-RELATED"/>
    <property type="match status" value="1"/>
</dbReference>
<evidence type="ECO:0000256" key="1">
    <source>
        <dbReference type="ARBA" id="ARBA00007281"/>
    </source>
</evidence>
<dbReference type="PROSITE" id="PS51129">
    <property type="entry name" value="PDXS_SNZ_2"/>
    <property type="match status" value="1"/>
</dbReference>
<protein>
    <recommendedName>
        <fullName evidence="4">PdxS/SNZ N-terminal domain-containing protein</fullName>
    </recommendedName>
</protein>
<evidence type="ECO:0000259" key="4">
    <source>
        <dbReference type="Pfam" id="PF01680"/>
    </source>
</evidence>
<dbReference type="EnsemblPlants" id="QL93p2012_0002:mrna">
    <property type="protein sequence ID" value="QL93p2012_0002:mrna:CDS:1"/>
    <property type="gene ID" value="QL93p2012_0002"/>
</dbReference>
<dbReference type="InterPro" id="IPR013785">
    <property type="entry name" value="Aldolase_TIM"/>
</dbReference>
<dbReference type="GO" id="GO:0006520">
    <property type="term" value="P:amino acid metabolic process"/>
    <property type="evidence" value="ECO:0007669"/>
    <property type="project" value="TreeGrafter"/>
</dbReference>
<keyword evidence="2" id="KW-0663">Pyridoxal phosphate</keyword>
<dbReference type="GO" id="GO:0008615">
    <property type="term" value="P:pyridoxine biosynthetic process"/>
    <property type="evidence" value="ECO:0007669"/>
    <property type="project" value="TreeGrafter"/>
</dbReference>
<comment type="similarity">
    <text evidence="1 3">Belongs to the PdxS/SNZ family.</text>
</comment>
<dbReference type="EnsemblPlants" id="QL02p026710:mrna">
    <property type="protein sequence ID" value="QL02p026710:mrna:CDS:1"/>
    <property type="gene ID" value="QL02p026710"/>
</dbReference>
<proteinExistence type="inferred from homology"/>
<evidence type="ECO:0000256" key="2">
    <source>
        <dbReference type="ARBA" id="ARBA00022898"/>
    </source>
</evidence>
<name>A0A7N2KVA7_QUELO</name>
<dbReference type="InterPro" id="IPR033755">
    <property type="entry name" value="PdxS/SNZ_N"/>
</dbReference>
<dbReference type="Proteomes" id="UP000594261">
    <property type="component" value="Chromosome 2"/>
</dbReference>
<dbReference type="GO" id="GO:0042823">
    <property type="term" value="P:pyridoxal phosphate biosynthetic process"/>
    <property type="evidence" value="ECO:0007669"/>
    <property type="project" value="InterPro"/>
</dbReference>
<dbReference type="AlphaFoldDB" id="A0A7N2KVA7"/>
<dbReference type="SUPFAM" id="SSF51366">
    <property type="entry name" value="Ribulose-phoshate binding barrel"/>
    <property type="match status" value="1"/>
</dbReference>
<dbReference type="InterPro" id="IPR001852">
    <property type="entry name" value="PdxS/SNZ"/>
</dbReference>
<dbReference type="GO" id="GO:0016843">
    <property type="term" value="F:amine-lyase activity"/>
    <property type="evidence" value="ECO:0007669"/>
    <property type="project" value="TreeGrafter"/>
</dbReference>
<dbReference type="InterPro" id="IPR011060">
    <property type="entry name" value="RibuloseP-bd_barrel"/>
</dbReference>